<evidence type="ECO:0000259" key="8">
    <source>
        <dbReference type="PROSITE" id="PS51297"/>
    </source>
</evidence>
<evidence type="ECO:0000256" key="4">
    <source>
        <dbReference type="ARBA" id="ARBA00023163"/>
    </source>
</evidence>
<keyword evidence="5" id="KW-0539">Nucleus</keyword>
<dbReference type="InterPro" id="IPR002100">
    <property type="entry name" value="TF_MADSbox"/>
</dbReference>
<proteinExistence type="predicted"/>
<accession>A0ABR2N383</accession>
<keyword evidence="3" id="KW-0238">DNA-binding</keyword>
<comment type="caution">
    <text evidence="9">The sequence shown here is derived from an EMBL/GenBank/DDBJ whole genome shotgun (WGS) entry which is preliminary data.</text>
</comment>
<dbReference type="InterPro" id="IPR036879">
    <property type="entry name" value="TF_MADSbox_sf"/>
</dbReference>
<dbReference type="InterPro" id="IPR050142">
    <property type="entry name" value="MADS-box/MEF2_TF"/>
</dbReference>
<dbReference type="InterPro" id="IPR002487">
    <property type="entry name" value="TF_Kbox"/>
</dbReference>
<evidence type="ECO:0000313" key="10">
    <source>
        <dbReference type="Proteomes" id="UP001412067"/>
    </source>
</evidence>
<dbReference type="Pfam" id="PF01486">
    <property type="entry name" value="K-box"/>
    <property type="match status" value="1"/>
</dbReference>
<comment type="subcellular location">
    <subcellularLocation>
        <location evidence="1">Nucleus</location>
    </subcellularLocation>
</comment>
<feature type="domain" description="MADS-box" evidence="7">
    <location>
        <begin position="1"/>
        <end position="61"/>
    </location>
</feature>
<keyword evidence="2" id="KW-0805">Transcription regulation</keyword>
<dbReference type="PROSITE" id="PS50066">
    <property type="entry name" value="MADS_BOX_2"/>
    <property type="match status" value="1"/>
</dbReference>
<reference evidence="9 10" key="1">
    <citation type="journal article" date="2022" name="Nat. Plants">
        <title>Genomes of leafy and leafless Platanthera orchids illuminate the evolution of mycoheterotrophy.</title>
        <authorList>
            <person name="Li M.H."/>
            <person name="Liu K.W."/>
            <person name="Li Z."/>
            <person name="Lu H.C."/>
            <person name="Ye Q.L."/>
            <person name="Zhang D."/>
            <person name="Wang J.Y."/>
            <person name="Li Y.F."/>
            <person name="Zhong Z.M."/>
            <person name="Liu X."/>
            <person name="Yu X."/>
            <person name="Liu D.K."/>
            <person name="Tu X.D."/>
            <person name="Liu B."/>
            <person name="Hao Y."/>
            <person name="Liao X.Y."/>
            <person name="Jiang Y.T."/>
            <person name="Sun W.H."/>
            <person name="Chen J."/>
            <person name="Chen Y.Q."/>
            <person name="Ai Y."/>
            <person name="Zhai J.W."/>
            <person name="Wu S.S."/>
            <person name="Zhou Z."/>
            <person name="Hsiao Y.Y."/>
            <person name="Wu W.L."/>
            <person name="Chen Y.Y."/>
            <person name="Lin Y.F."/>
            <person name="Hsu J.L."/>
            <person name="Li C.Y."/>
            <person name="Wang Z.W."/>
            <person name="Zhao X."/>
            <person name="Zhong W.Y."/>
            <person name="Ma X.K."/>
            <person name="Ma L."/>
            <person name="Huang J."/>
            <person name="Chen G.Z."/>
            <person name="Huang M.Z."/>
            <person name="Huang L."/>
            <person name="Peng D.H."/>
            <person name="Luo Y.B."/>
            <person name="Zou S.Q."/>
            <person name="Chen S.P."/>
            <person name="Lan S."/>
            <person name="Tsai W.C."/>
            <person name="Van de Peer Y."/>
            <person name="Liu Z.J."/>
        </authorList>
    </citation>
    <scope>NUCLEOTIDE SEQUENCE [LARGE SCALE GENOMIC DNA]</scope>
    <source>
        <strain evidence="9">Lor288</strain>
    </source>
</reference>
<keyword evidence="10" id="KW-1185">Reference proteome</keyword>
<dbReference type="Pfam" id="PF00319">
    <property type="entry name" value="SRF-TF"/>
    <property type="match status" value="1"/>
</dbReference>
<feature type="domain" description="K-box" evidence="8">
    <location>
        <begin position="68"/>
        <end position="160"/>
    </location>
</feature>
<evidence type="ECO:0000259" key="7">
    <source>
        <dbReference type="PROSITE" id="PS50066"/>
    </source>
</evidence>
<dbReference type="Gene3D" id="3.40.1810.10">
    <property type="entry name" value="Transcription factor, MADS-box"/>
    <property type="match status" value="1"/>
</dbReference>
<dbReference type="EMBL" id="JBBWWR010000001">
    <property type="protein sequence ID" value="KAK8970766.1"/>
    <property type="molecule type" value="Genomic_DNA"/>
</dbReference>
<evidence type="ECO:0000256" key="1">
    <source>
        <dbReference type="ARBA" id="ARBA00004123"/>
    </source>
</evidence>
<evidence type="ECO:0000256" key="2">
    <source>
        <dbReference type="ARBA" id="ARBA00023015"/>
    </source>
</evidence>
<dbReference type="PRINTS" id="PR00404">
    <property type="entry name" value="MADSDOMAIN"/>
</dbReference>
<feature type="coiled-coil region" evidence="6">
    <location>
        <begin position="75"/>
        <end position="125"/>
    </location>
</feature>
<sequence>MGRGKIEIRRIENNTSRQVTFTKRRKGLIKKASELAILTDAAVGLVVVSATQKTYEYCSLGSQLLRPSQQMYNNLMRMKFENDNLQKSIKLLKGEDLTDLSIDDLKQLEQQLENSAKMIRHRKVEEARNLLQLGPHMHQYQLQPTQPNLQDLGLQGHGLQLW</sequence>
<evidence type="ECO:0000256" key="5">
    <source>
        <dbReference type="ARBA" id="ARBA00023242"/>
    </source>
</evidence>
<name>A0ABR2N383_9ASPA</name>
<evidence type="ECO:0000313" key="9">
    <source>
        <dbReference type="EMBL" id="KAK8970766.1"/>
    </source>
</evidence>
<dbReference type="SMART" id="SM00432">
    <property type="entry name" value="MADS"/>
    <property type="match status" value="1"/>
</dbReference>
<gene>
    <name evidence="9" type="primary">M17</name>
    <name evidence="9" type="ORF">KSP40_PGU014928</name>
</gene>
<keyword evidence="4" id="KW-0804">Transcription</keyword>
<dbReference type="PROSITE" id="PS51297">
    <property type="entry name" value="K_BOX"/>
    <property type="match status" value="1"/>
</dbReference>
<dbReference type="SUPFAM" id="SSF55455">
    <property type="entry name" value="SRF-like"/>
    <property type="match status" value="1"/>
</dbReference>
<keyword evidence="6" id="KW-0175">Coiled coil</keyword>
<dbReference type="Proteomes" id="UP001412067">
    <property type="component" value="Unassembled WGS sequence"/>
</dbReference>
<evidence type="ECO:0000256" key="3">
    <source>
        <dbReference type="ARBA" id="ARBA00023125"/>
    </source>
</evidence>
<protein>
    <submittedName>
        <fullName evidence="9">MADS-box protein ZMM17</fullName>
    </submittedName>
</protein>
<organism evidence="9 10">
    <name type="scientific">Platanthera guangdongensis</name>
    <dbReference type="NCBI Taxonomy" id="2320717"/>
    <lineage>
        <taxon>Eukaryota</taxon>
        <taxon>Viridiplantae</taxon>
        <taxon>Streptophyta</taxon>
        <taxon>Embryophyta</taxon>
        <taxon>Tracheophyta</taxon>
        <taxon>Spermatophyta</taxon>
        <taxon>Magnoliopsida</taxon>
        <taxon>Liliopsida</taxon>
        <taxon>Asparagales</taxon>
        <taxon>Orchidaceae</taxon>
        <taxon>Orchidoideae</taxon>
        <taxon>Orchideae</taxon>
        <taxon>Orchidinae</taxon>
        <taxon>Platanthera</taxon>
    </lineage>
</organism>
<evidence type="ECO:0000256" key="6">
    <source>
        <dbReference type="SAM" id="Coils"/>
    </source>
</evidence>
<dbReference type="PANTHER" id="PTHR48019">
    <property type="entry name" value="SERUM RESPONSE FACTOR HOMOLOG"/>
    <property type="match status" value="1"/>
</dbReference>